<dbReference type="InterPro" id="IPR003675">
    <property type="entry name" value="Rce1/LyrA-like_dom"/>
</dbReference>
<feature type="region of interest" description="Disordered" evidence="1">
    <location>
        <begin position="1"/>
        <end position="33"/>
    </location>
</feature>
<accession>A0ABW3TL30</accession>
<dbReference type="RefSeq" id="WP_343957376.1">
    <property type="nucleotide sequence ID" value="NZ_BAAAKZ010000001.1"/>
</dbReference>
<feature type="transmembrane region" description="Helical" evidence="2">
    <location>
        <begin position="168"/>
        <end position="189"/>
    </location>
</feature>
<dbReference type="Proteomes" id="UP001597181">
    <property type="component" value="Unassembled WGS sequence"/>
</dbReference>
<keyword evidence="2" id="KW-0812">Transmembrane</keyword>
<evidence type="ECO:0000256" key="2">
    <source>
        <dbReference type="SAM" id="Phobius"/>
    </source>
</evidence>
<sequence length="368" mass="39289">MTQPPIDGYTPGTGGSRPPGDSQLPPGAPGGAPPQWAWVQPQPQFQQVETEPLEYHRLYRGAPKYAWWKPLVVLVLAASIYFAMNIAFSLALMPLLVAFDPDYVNDALFAQISPMLDTQHPWSLVLNLGTIALMIPAVLLAMLALGVRPTGRVWSVAGRIRWGLLWRTTGAAVLSVIVMNGVGIIVGMTMTAAAGATTGEAIAADSPDFNVTAAVASGVIVLLLVPFQATAEEVVFRGLALQVLGSWMRSPWLAVGLSSLAFALMHIYDIWGMLAVGIMGLTAAWLTWKTGGLEAAIAIHVINNFAAFGFMAAGLSSDTGQVESSGGPESLIGEVVGLALFVWLTVRIFRKHGYGRERIDTVWRQVAA</sequence>
<feature type="domain" description="CAAX prenyl protease 2/Lysostaphin resistance protein A-like" evidence="3">
    <location>
        <begin position="219"/>
        <end position="305"/>
    </location>
</feature>
<dbReference type="PANTHER" id="PTHR36435:SF1">
    <property type="entry name" value="CAAX AMINO TERMINAL PROTEASE FAMILY PROTEIN"/>
    <property type="match status" value="1"/>
</dbReference>
<feature type="transmembrane region" description="Helical" evidence="2">
    <location>
        <begin position="124"/>
        <end position="147"/>
    </location>
</feature>
<dbReference type="PANTHER" id="PTHR36435">
    <property type="entry name" value="SLR1288 PROTEIN"/>
    <property type="match status" value="1"/>
</dbReference>
<gene>
    <name evidence="4" type="ORF">ACFQ3U_05290</name>
</gene>
<name>A0ABW3TL30_9MICO</name>
<proteinExistence type="predicted"/>
<feature type="transmembrane region" description="Helical" evidence="2">
    <location>
        <begin position="239"/>
        <end position="264"/>
    </location>
</feature>
<feature type="transmembrane region" description="Helical" evidence="2">
    <location>
        <begin position="209"/>
        <end position="227"/>
    </location>
</feature>
<dbReference type="EMBL" id="JBHTLY010000002">
    <property type="protein sequence ID" value="MFD1201305.1"/>
    <property type="molecule type" value="Genomic_DNA"/>
</dbReference>
<evidence type="ECO:0000256" key="1">
    <source>
        <dbReference type="SAM" id="MobiDB-lite"/>
    </source>
</evidence>
<organism evidence="4 5">
    <name type="scientific">Leucobacter albus</name>
    <dbReference type="NCBI Taxonomy" id="272210"/>
    <lineage>
        <taxon>Bacteria</taxon>
        <taxon>Bacillati</taxon>
        <taxon>Actinomycetota</taxon>
        <taxon>Actinomycetes</taxon>
        <taxon>Micrococcales</taxon>
        <taxon>Microbacteriaceae</taxon>
        <taxon>Leucobacter</taxon>
    </lineage>
</organism>
<keyword evidence="2" id="KW-1133">Transmembrane helix</keyword>
<comment type="caution">
    <text evidence="4">The sequence shown here is derived from an EMBL/GenBank/DDBJ whole genome shotgun (WGS) entry which is preliminary data.</text>
</comment>
<protein>
    <submittedName>
        <fullName evidence="4">Type II CAAX endopeptidase family protein</fullName>
    </submittedName>
</protein>
<keyword evidence="5" id="KW-1185">Reference proteome</keyword>
<evidence type="ECO:0000259" key="3">
    <source>
        <dbReference type="Pfam" id="PF02517"/>
    </source>
</evidence>
<dbReference type="Pfam" id="PF02517">
    <property type="entry name" value="Rce1-like"/>
    <property type="match status" value="1"/>
</dbReference>
<evidence type="ECO:0000313" key="4">
    <source>
        <dbReference type="EMBL" id="MFD1201305.1"/>
    </source>
</evidence>
<keyword evidence="2" id="KW-0472">Membrane</keyword>
<evidence type="ECO:0000313" key="5">
    <source>
        <dbReference type="Proteomes" id="UP001597181"/>
    </source>
</evidence>
<feature type="transmembrane region" description="Helical" evidence="2">
    <location>
        <begin position="270"/>
        <end position="288"/>
    </location>
</feature>
<feature type="transmembrane region" description="Helical" evidence="2">
    <location>
        <begin position="71"/>
        <end position="99"/>
    </location>
</feature>
<reference evidence="5" key="1">
    <citation type="journal article" date="2019" name="Int. J. Syst. Evol. Microbiol.">
        <title>The Global Catalogue of Microorganisms (GCM) 10K type strain sequencing project: providing services to taxonomists for standard genome sequencing and annotation.</title>
        <authorList>
            <consortium name="The Broad Institute Genomics Platform"/>
            <consortium name="The Broad Institute Genome Sequencing Center for Infectious Disease"/>
            <person name="Wu L."/>
            <person name="Ma J."/>
        </authorList>
    </citation>
    <scope>NUCLEOTIDE SEQUENCE [LARGE SCALE GENOMIC DNA]</scope>
    <source>
        <strain evidence="5">CCUG 50213</strain>
    </source>
</reference>
<feature type="transmembrane region" description="Helical" evidence="2">
    <location>
        <begin position="330"/>
        <end position="349"/>
    </location>
</feature>
<dbReference type="InterPro" id="IPR052710">
    <property type="entry name" value="CAAX_protease"/>
</dbReference>
<feature type="transmembrane region" description="Helical" evidence="2">
    <location>
        <begin position="295"/>
        <end position="315"/>
    </location>
</feature>